<dbReference type="InterPro" id="IPR025508">
    <property type="entry name" value="DUF4395"/>
</dbReference>
<keyword evidence="1" id="KW-0472">Membrane</keyword>
<protein>
    <submittedName>
        <fullName evidence="3">DUF4395 domain-containing protein</fullName>
    </submittedName>
</protein>
<feature type="transmembrane region" description="Helical" evidence="1">
    <location>
        <begin position="123"/>
        <end position="150"/>
    </location>
</feature>
<sequence>MKKYIYFGESVDGYDIPVLNEREARAGAGILLLPAIASFVNSYITHNFIFTKIFVTVFMIDFFIRIFINPNYAPSLIIGRFFVQNQTPEYVGAKQKRFAWSIGFLLSLIMFFIIVIFEIMTTIKIGICLLCITFLFSETAFGICIGCILYQKIQKNKPLYCPGNVCVVKTKDKIQQFSKLQMTSLVLFFTGLYFLSDSMNHAKDPNIEEERYMKQMKCETGKCGSSM</sequence>
<comment type="caution">
    <text evidence="3">The sequence shown here is derived from an EMBL/GenBank/DDBJ whole genome shotgun (WGS) entry which is preliminary data.</text>
</comment>
<keyword evidence="1" id="KW-0812">Transmembrane</keyword>
<evidence type="ECO:0000313" key="3">
    <source>
        <dbReference type="EMBL" id="MDM5263633.1"/>
    </source>
</evidence>
<proteinExistence type="predicted"/>
<feature type="transmembrane region" description="Helical" evidence="1">
    <location>
        <begin position="26"/>
        <end position="44"/>
    </location>
</feature>
<feature type="transmembrane region" description="Helical" evidence="1">
    <location>
        <begin position="98"/>
        <end position="117"/>
    </location>
</feature>
<feature type="domain" description="DUF4395" evidence="2">
    <location>
        <begin position="20"/>
        <end position="155"/>
    </location>
</feature>
<dbReference type="Pfam" id="PF14340">
    <property type="entry name" value="DUF4395"/>
    <property type="match status" value="1"/>
</dbReference>
<gene>
    <name evidence="3" type="ORF">PF327_05420</name>
</gene>
<dbReference type="Proteomes" id="UP001169066">
    <property type="component" value="Unassembled WGS sequence"/>
</dbReference>
<evidence type="ECO:0000313" key="4">
    <source>
        <dbReference type="Proteomes" id="UP001169066"/>
    </source>
</evidence>
<name>A0ABT7QRC9_9BACT</name>
<organism evidence="3 4">
    <name type="scientific">Sulfurovum xiamenensis</name>
    <dbReference type="NCBI Taxonomy" id="3019066"/>
    <lineage>
        <taxon>Bacteria</taxon>
        <taxon>Pseudomonadati</taxon>
        <taxon>Campylobacterota</taxon>
        <taxon>Epsilonproteobacteria</taxon>
        <taxon>Campylobacterales</taxon>
        <taxon>Sulfurovaceae</taxon>
        <taxon>Sulfurovum</taxon>
    </lineage>
</organism>
<dbReference type="EMBL" id="JAQIBC010000002">
    <property type="protein sequence ID" value="MDM5263633.1"/>
    <property type="molecule type" value="Genomic_DNA"/>
</dbReference>
<accession>A0ABT7QRC9</accession>
<evidence type="ECO:0000259" key="2">
    <source>
        <dbReference type="Pfam" id="PF14340"/>
    </source>
</evidence>
<reference evidence="3" key="1">
    <citation type="submission" date="2023-01" db="EMBL/GenBank/DDBJ databases">
        <title>Sulfurovum sp. XTW-4 genome assembly.</title>
        <authorList>
            <person name="Wang J."/>
        </authorList>
    </citation>
    <scope>NUCLEOTIDE SEQUENCE</scope>
    <source>
        <strain evidence="3">XTW-4</strain>
    </source>
</reference>
<keyword evidence="4" id="KW-1185">Reference proteome</keyword>
<evidence type="ECO:0000256" key="1">
    <source>
        <dbReference type="SAM" id="Phobius"/>
    </source>
</evidence>
<keyword evidence="1" id="KW-1133">Transmembrane helix</keyword>
<dbReference type="RefSeq" id="WP_008242319.1">
    <property type="nucleotide sequence ID" value="NZ_JAQIBC010000002.1"/>
</dbReference>